<dbReference type="AlphaFoldDB" id="A3LNN5"/>
<dbReference type="InParanoid" id="A3LNN5"/>
<feature type="domain" description="YMC020W-like alpha/beta hydrolase" evidence="1">
    <location>
        <begin position="1"/>
        <end position="321"/>
    </location>
</feature>
<dbReference type="Proteomes" id="UP000002258">
    <property type="component" value="Chromosome 2"/>
</dbReference>
<dbReference type="HOGENOM" id="CLU_010834_2_0_1"/>
<gene>
    <name evidence="2" type="ORF">PICST_41404</name>
</gene>
<organism evidence="2 3">
    <name type="scientific">Scheffersomyces stipitis (strain ATCC 58785 / CBS 6054 / NBRC 10063 / NRRL Y-11545)</name>
    <name type="common">Yeast</name>
    <name type="synonym">Pichia stipitis</name>
    <dbReference type="NCBI Taxonomy" id="322104"/>
    <lineage>
        <taxon>Eukaryota</taxon>
        <taxon>Fungi</taxon>
        <taxon>Dikarya</taxon>
        <taxon>Ascomycota</taxon>
        <taxon>Saccharomycotina</taxon>
        <taxon>Pichiomycetes</taxon>
        <taxon>Debaryomycetaceae</taxon>
        <taxon>Scheffersomyces</taxon>
    </lineage>
</organism>
<dbReference type="OMA" id="IILWATH"/>
<reference evidence="2 3" key="1">
    <citation type="journal article" date="2007" name="Nat. Biotechnol.">
        <title>Genome sequence of the lignocellulose-bioconverting and xylose-fermenting yeast Pichia stipitis.</title>
        <authorList>
            <person name="Jeffries T.W."/>
            <person name="Grigoriev I.V."/>
            <person name="Grimwood J."/>
            <person name="Laplaza J.M."/>
            <person name="Aerts A."/>
            <person name="Salamov A."/>
            <person name="Schmutz J."/>
            <person name="Lindquist E."/>
            <person name="Dehal P."/>
            <person name="Shapiro H."/>
            <person name="Jin Y.S."/>
            <person name="Passoth V."/>
            <person name="Richardson P.M."/>
        </authorList>
    </citation>
    <scope>NUCLEOTIDE SEQUENCE [LARGE SCALE GENOMIC DNA]</scope>
    <source>
        <strain evidence="3">ATCC 58785 / CBS 6054 / NBRC 10063 / NRRL Y-11545</strain>
    </source>
</reference>
<dbReference type="PANTHER" id="PTHR47349">
    <property type="entry name" value="CHROMOSOME 8, WHOLE GENOME SHOTGUN SEQUENCE"/>
    <property type="match status" value="1"/>
</dbReference>
<dbReference type="KEGG" id="pic:PICST_41404"/>
<dbReference type="InterPro" id="IPR058934">
    <property type="entry name" value="YMC020W-like"/>
</dbReference>
<evidence type="ECO:0000313" key="2">
    <source>
        <dbReference type="EMBL" id="ABN64892.2"/>
    </source>
</evidence>
<dbReference type="EMBL" id="CP000496">
    <property type="protein sequence ID" value="ABN64892.2"/>
    <property type="molecule type" value="Genomic_DNA"/>
</dbReference>
<name>A3LNN5_PICST</name>
<dbReference type="InterPro" id="IPR058933">
    <property type="entry name" value="YMC020W-like_ab_hydrolase"/>
</dbReference>
<dbReference type="Pfam" id="PF26147">
    <property type="entry name" value="AB_HYDROLASE_YMC0-YMC35"/>
    <property type="match status" value="1"/>
</dbReference>
<dbReference type="RefSeq" id="XP_001382921.2">
    <property type="nucleotide sequence ID" value="XM_001382884.1"/>
</dbReference>
<sequence length="373" mass="42173">KVVIIGIHGFLPIKLVRTLIGQSTGNSIRYINEASKAIRCWLEQNNPNYRSEDYDVQSIALEGEGKINERVDKLLHLLKNWHDLLSAADFVFVVSHGQGTPVAINLLAEILKRSILRKKQKLGLLSMSGITAGPYGGMDSKLVIRAYSAFENSIIAELFELQKPTSKLSLQLQESLGTLVKNNVKITFVGSINDQFIPISSTLASHVNHPNIFRGIYVGPTSTGVPSFIVSLFKIIVMMKNMGHFNDYGFLKELGDKCMGSTNDGGHCKIYGDQEVYELALRYTLETTNLVHNSELQIRIRDDTSDTNLYALPWNFRCLIQDLVGVNNICNIQLIQNLLTEFRAWKEPMTKQWREVRYCLEFVDEVDIEEFLL</sequence>
<evidence type="ECO:0000313" key="3">
    <source>
        <dbReference type="Proteomes" id="UP000002258"/>
    </source>
</evidence>
<dbReference type="PANTHER" id="PTHR47349:SF1">
    <property type="entry name" value="AER328WP"/>
    <property type="match status" value="1"/>
</dbReference>
<dbReference type="GeneID" id="4837064"/>
<dbReference type="eggNOG" id="ENOG502RJSV">
    <property type="taxonomic scope" value="Eukaryota"/>
</dbReference>
<evidence type="ECO:0000259" key="1">
    <source>
        <dbReference type="Pfam" id="PF26147"/>
    </source>
</evidence>
<protein>
    <recommendedName>
        <fullName evidence="1">YMC020W-like alpha/beta hydrolase domain-containing protein</fullName>
    </recommendedName>
</protein>
<proteinExistence type="predicted"/>
<accession>A3LNN5</accession>
<keyword evidence="3" id="KW-1185">Reference proteome</keyword>
<dbReference type="OrthoDB" id="5598028at2759"/>
<feature type="non-terminal residue" evidence="2">
    <location>
        <position position="1"/>
    </location>
</feature>